<protein>
    <submittedName>
        <fullName evidence="1">Uncharacterized protein</fullName>
    </submittedName>
</protein>
<evidence type="ECO:0000313" key="1">
    <source>
        <dbReference type="EMBL" id="KAL3855972.1"/>
    </source>
</evidence>
<dbReference type="AlphaFoldDB" id="A0ABD3V340"/>
<feature type="non-terminal residue" evidence="1">
    <location>
        <position position="285"/>
    </location>
</feature>
<sequence length="285" mass="32412">NENPNKFPDFDSIVICQDKIIVINGKDDELKIHRLDDGNFVDKVHKLDIVSRPRSICLMDAAKICVLYRDGLIKMASIKSEDMSSAFKIIKSFRLDSVFDECHSVVRVHDDVVVVGRKDNMMYWCIVSLDKSHVDTIQQICKFSEFSKSCVTTKGNIIYISCYAGLKSPSTGVYAFDISNPSECKYKYDHQRLNWPTSLVINDDQTIFVGNNGLHNESCIHQLTASCQLVAIFTQGIPNRLNSMFWDNGRVYVTCYGSHDITVLKHVYPGSHNNVLVSDERKQRN</sequence>
<evidence type="ECO:0000313" key="2">
    <source>
        <dbReference type="Proteomes" id="UP001634394"/>
    </source>
</evidence>
<proteinExistence type="predicted"/>
<dbReference type="EMBL" id="JBJQND010000014">
    <property type="protein sequence ID" value="KAL3855972.1"/>
    <property type="molecule type" value="Genomic_DNA"/>
</dbReference>
<feature type="non-terminal residue" evidence="1">
    <location>
        <position position="1"/>
    </location>
</feature>
<organism evidence="1 2">
    <name type="scientific">Sinanodonta woodiana</name>
    <name type="common">Chinese pond mussel</name>
    <name type="synonym">Anodonta woodiana</name>
    <dbReference type="NCBI Taxonomy" id="1069815"/>
    <lineage>
        <taxon>Eukaryota</taxon>
        <taxon>Metazoa</taxon>
        <taxon>Spiralia</taxon>
        <taxon>Lophotrochozoa</taxon>
        <taxon>Mollusca</taxon>
        <taxon>Bivalvia</taxon>
        <taxon>Autobranchia</taxon>
        <taxon>Heteroconchia</taxon>
        <taxon>Palaeoheterodonta</taxon>
        <taxon>Unionida</taxon>
        <taxon>Unionoidea</taxon>
        <taxon>Unionidae</taxon>
        <taxon>Unioninae</taxon>
        <taxon>Sinanodonta</taxon>
    </lineage>
</organism>
<dbReference type="Proteomes" id="UP001634394">
    <property type="component" value="Unassembled WGS sequence"/>
</dbReference>
<comment type="caution">
    <text evidence="1">The sequence shown here is derived from an EMBL/GenBank/DDBJ whole genome shotgun (WGS) entry which is preliminary data.</text>
</comment>
<accession>A0ABD3V340</accession>
<gene>
    <name evidence="1" type="ORF">ACJMK2_015169</name>
</gene>
<dbReference type="InterPro" id="IPR011044">
    <property type="entry name" value="Quino_amine_DH_bsu"/>
</dbReference>
<dbReference type="SUPFAM" id="SSF50969">
    <property type="entry name" value="YVTN repeat-like/Quinoprotein amine dehydrogenase"/>
    <property type="match status" value="1"/>
</dbReference>
<keyword evidence="2" id="KW-1185">Reference proteome</keyword>
<reference evidence="1 2" key="1">
    <citation type="submission" date="2024-11" db="EMBL/GenBank/DDBJ databases">
        <title>Chromosome-level genome assembly of the freshwater bivalve Anodonta woodiana.</title>
        <authorList>
            <person name="Chen X."/>
        </authorList>
    </citation>
    <scope>NUCLEOTIDE SEQUENCE [LARGE SCALE GENOMIC DNA]</scope>
    <source>
        <strain evidence="1">MN2024</strain>
        <tissue evidence="1">Gills</tissue>
    </source>
</reference>
<name>A0ABD3V340_SINWO</name>